<name>A0AAE3DGQ9_9FIRM</name>
<dbReference type="PROSITE" id="PS51202">
    <property type="entry name" value="RCK_C"/>
    <property type="match status" value="1"/>
</dbReference>
<keyword evidence="3" id="KW-0633">Potassium transport</keyword>
<feature type="domain" description="RCK N-terminal" evidence="7">
    <location>
        <begin position="1"/>
        <end position="118"/>
    </location>
</feature>
<keyword evidence="10" id="KW-1185">Reference proteome</keyword>
<evidence type="ECO:0000256" key="1">
    <source>
        <dbReference type="ARBA" id="ARBA00017378"/>
    </source>
</evidence>
<evidence type="ECO:0000313" key="10">
    <source>
        <dbReference type="Proteomes" id="UP001199424"/>
    </source>
</evidence>
<evidence type="ECO:0000259" key="8">
    <source>
        <dbReference type="PROSITE" id="PS51202"/>
    </source>
</evidence>
<dbReference type="Pfam" id="PF02080">
    <property type="entry name" value="TrkA_C"/>
    <property type="match status" value="1"/>
</dbReference>
<keyword evidence="6" id="KW-0406">Ion transport</keyword>
<comment type="caution">
    <text evidence="9">The sequence shown here is derived from an EMBL/GenBank/DDBJ whole genome shotgun (WGS) entry which is preliminary data.</text>
</comment>
<evidence type="ECO:0000256" key="5">
    <source>
        <dbReference type="ARBA" id="ARBA00023027"/>
    </source>
</evidence>
<gene>
    <name evidence="9" type="ORF">LKD31_03595</name>
</gene>
<dbReference type="InterPro" id="IPR006037">
    <property type="entry name" value="RCK_C"/>
</dbReference>
<dbReference type="Gene3D" id="3.30.70.1450">
    <property type="entry name" value="Regulator of K+ conductance, C-terminal domain"/>
    <property type="match status" value="1"/>
</dbReference>
<dbReference type="EMBL" id="JAJEQC010000002">
    <property type="protein sequence ID" value="MCC2136098.1"/>
    <property type="molecule type" value="Genomic_DNA"/>
</dbReference>
<dbReference type="InterPro" id="IPR050721">
    <property type="entry name" value="Trk_Ktr_HKT_K-transport"/>
</dbReference>
<keyword evidence="5" id="KW-0520">NAD</keyword>
<dbReference type="PANTHER" id="PTHR43833">
    <property type="entry name" value="POTASSIUM CHANNEL PROTEIN 2-RELATED-RELATED"/>
    <property type="match status" value="1"/>
</dbReference>
<organism evidence="9 10">
    <name type="scientific">Hominenteromicrobium mulieris</name>
    <dbReference type="NCBI Taxonomy" id="2885357"/>
    <lineage>
        <taxon>Bacteria</taxon>
        <taxon>Bacillati</taxon>
        <taxon>Bacillota</taxon>
        <taxon>Clostridia</taxon>
        <taxon>Eubacteriales</taxon>
        <taxon>Oscillospiraceae</taxon>
        <taxon>Hominenteromicrobium</taxon>
    </lineage>
</organism>
<dbReference type="InterPro" id="IPR003148">
    <property type="entry name" value="RCK_N"/>
</dbReference>
<reference evidence="9" key="1">
    <citation type="submission" date="2021-10" db="EMBL/GenBank/DDBJ databases">
        <title>Anaerobic single-cell dispensing facilitates the cultivation of human gut bacteria.</title>
        <authorList>
            <person name="Afrizal A."/>
        </authorList>
    </citation>
    <scope>NUCLEOTIDE SEQUENCE</scope>
    <source>
        <strain evidence="9">CLA-AA-H250</strain>
    </source>
</reference>
<dbReference type="RefSeq" id="WP_308448663.1">
    <property type="nucleotide sequence ID" value="NZ_JAJEQC010000002.1"/>
</dbReference>
<protein>
    <recommendedName>
        <fullName evidence="1">Trk system potassium uptake protein TrkA</fullName>
    </recommendedName>
</protein>
<evidence type="ECO:0000256" key="3">
    <source>
        <dbReference type="ARBA" id="ARBA00022538"/>
    </source>
</evidence>
<evidence type="ECO:0000256" key="4">
    <source>
        <dbReference type="ARBA" id="ARBA00022958"/>
    </source>
</evidence>
<dbReference type="SUPFAM" id="SSF51735">
    <property type="entry name" value="NAD(P)-binding Rossmann-fold domains"/>
    <property type="match status" value="1"/>
</dbReference>
<dbReference type="Gene3D" id="3.40.50.720">
    <property type="entry name" value="NAD(P)-binding Rossmann-like Domain"/>
    <property type="match status" value="1"/>
</dbReference>
<dbReference type="Proteomes" id="UP001199424">
    <property type="component" value="Unassembled WGS sequence"/>
</dbReference>
<dbReference type="SUPFAM" id="SSF116726">
    <property type="entry name" value="TrkA C-terminal domain-like"/>
    <property type="match status" value="1"/>
</dbReference>
<proteinExistence type="predicted"/>
<evidence type="ECO:0000313" key="9">
    <source>
        <dbReference type="EMBL" id="MCC2136098.1"/>
    </source>
</evidence>
<feature type="domain" description="RCK C-terminal" evidence="8">
    <location>
        <begin position="138"/>
        <end position="219"/>
    </location>
</feature>
<dbReference type="Pfam" id="PF02254">
    <property type="entry name" value="TrkA_N"/>
    <property type="match status" value="1"/>
</dbReference>
<keyword evidence="2" id="KW-0813">Transport</keyword>
<dbReference type="AlphaFoldDB" id="A0AAE3DGQ9"/>
<dbReference type="PROSITE" id="PS51201">
    <property type="entry name" value="RCK_N"/>
    <property type="match status" value="1"/>
</dbReference>
<sequence>MNIVIMGGGKVGESLARRILEGRRHEVRIIESDRARSLQLANALDVEIICGDGTNIDMLENAGVRDADCFIAISGDDANNLVASQLAKQYFGAKKVIARANDPRNLETMRVLGVDYAVSSTEIIAQMIEQEANLMEFHLVASLNKGRGQICSVTLGENSVLHGKSVREVVFPKGALLISIVRNNKLIIPGGDTVLQAGDEIIAVCEERAQKALIRLMNSTHADEK</sequence>
<dbReference type="GO" id="GO:0015079">
    <property type="term" value="F:potassium ion transmembrane transporter activity"/>
    <property type="evidence" value="ECO:0007669"/>
    <property type="project" value="InterPro"/>
</dbReference>
<dbReference type="InterPro" id="IPR036721">
    <property type="entry name" value="RCK_C_sf"/>
</dbReference>
<dbReference type="PANTHER" id="PTHR43833:SF5">
    <property type="entry name" value="TRK SYSTEM POTASSIUM UPTAKE PROTEIN TRKA"/>
    <property type="match status" value="1"/>
</dbReference>
<accession>A0AAE3DGQ9</accession>
<evidence type="ECO:0000256" key="2">
    <source>
        <dbReference type="ARBA" id="ARBA00022448"/>
    </source>
</evidence>
<dbReference type="InterPro" id="IPR036291">
    <property type="entry name" value="NAD(P)-bd_dom_sf"/>
</dbReference>
<dbReference type="PRINTS" id="PR00335">
    <property type="entry name" value="KUPTAKETRKA"/>
</dbReference>
<dbReference type="GO" id="GO:0005886">
    <property type="term" value="C:plasma membrane"/>
    <property type="evidence" value="ECO:0007669"/>
    <property type="project" value="InterPro"/>
</dbReference>
<evidence type="ECO:0000259" key="7">
    <source>
        <dbReference type="PROSITE" id="PS51201"/>
    </source>
</evidence>
<keyword evidence="4" id="KW-0630">Potassium</keyword>
<evidence type="ECO:0000256" key="6">
    <source>
        <dbReference type="ARBA" id="ARBA00023065"/>
    </source>
</evidence>
<dbReference type="InterPro" id="IPR006036">
    <property type="entry name" value="K_uptake_TrkA"/>
</dbReference>